<reference evidence="2 3" key="1">
    <citation type="submission" date="2016-06" db="EMBL/GenBank/DDBJ databases">
        <authorList>
            <person name="Kjaerup R.B."/>
            <person name="Dalgaard T.S."/>
            <person name="Juul-Madsen H.R."/>
        </authorList>
    </citation>
    <scope>NUCLEOTIDE SEQUENCE [LARGE SCALE GENOMIC DNA]</scope>
</reference>
<keyword evidence="3" id="KW-1185">Reference proteome</keyword>
<gene>
    <name evidence="2" type="ORF">ZT3D7_G8087</name>
</gene>
<dbReference type="Proteomes" id="UP000215127">
    <property type="component" value="Chromosome 7"/>
</dbReference>
<proteinExistence type="predicted"/>
<feature type="compositionally biased region" description="Acidic residues" evidence="1">
    <location>
        <begin position="462"/>
        <end position="482"/>
    </location>
</feature>
<name>A0A1X7RZQ9_ZYMT9</name>
<evidence type="ECO:0000256" key="1">
    <source>
        <dbReference type="SAM" id="MobiDB-lite"/>
    </source>
</evidence>
<accession>A0A1X7RZQ9</accession>
<protein>
    <submittedName>
        <fullName evidence="2">Uncharacterized protein</fullName>
    </submittedName>
</protein>
<organism evidence="2 3">
    <name type="scientific">Zymoseptoria tritici (strain ST99CH_3D7)</name>
    <dbReference type="NCBI Taxonomy" id="1276538"/>
    <lineage>
        <taxon>Eukaryota</taxon>
        <taxon>Fungi</taxon>
        <taxon>Dikarya</taxon>
        <taxon>Ascomycota</taxon>
        <taxon>Pezizomycotina</taxon>
        <taxon>Dothideomycetes</taxon>
        <taxon>Dothideomycetidae</taxon>
        <taxon>Mycosphaerellales</taxon>
        <taxon>Mycosphaerellaceae</taxon>
        <taxon>Zymoseptoria</taxon>
    </lineage>
</organism>
<evidence type="ECO:0000313" key="2">
    <source>
        <dbReference type="EMBL" id="SMQ52934.1"/>
    </source>
</evidence>
<feature type="region of interest" description="Disordered" evidence="1">
    <location>
        <begin position="374"/>
        <end position="429"/>
    </location>
</feature>
<dbReference type="AlphaFoldDB" id="A0A1X7RZQ9"/>
<sequence length="482" mass="53666">MSNQQNQNEQKEKEFREWAQFMNQDDRLPAMAEDDLRDVYNALQQDLTANQVEDPMPATTFTNTSSHPPTYGYQPHAHNLPSQQLVQTNVPHNTHFWAPPMQEPPNTTPAGQYENTGFNLAPQNPLNDDAVWRPDFQYTAFNPNHTQVPVVGQIQNTGFYTLPDNRFANGAEFAPAIDGNAVHQNGAISGVPAPQRIQAEPQRWFPPTAPAAEDLDTEMQDQANGVEDEGAEQDVVDEQLPQQYEFLDYIPAEWELEVLAQQADEPAPVETEAQIPPSDEIQDYIAPPTAPRQPGNTQVNIQEDEEDYGDEDLVNGISARRNAQLAKFGRKRRASSSVPAEEEYYLWKGKAYLIQGNEPEEWLKDRLPSKKRRIDPMLAEFPPPPAVATNVAAGSDDGGYDEEPDSPLSELQDSPSPPPSMTEPLAPTFTVLGEPDNIIAVAHGDAPVVPYEVLEAARSEENGYDDDDESGVYDADEMDFDE</sequence>
<dbReference type="EMBL" id="LT853698">
    <property type="protein sequence ID" value="SMQ52934.1"/>
    <property type="molecule type" value="Genomic_DNA"/>
</dbReference>
<feature type="region of interest" description="Disordered" evidence="1">
    <location>
        <begin position="457"/>
        <end position="482"/>
    </location>
</feature>
<evidence type="ECO:0000313" key="3">
    <source>
        <dbReference type="Proteomes" id="UP000215127"/>
    </source>
</evidence>